<dbReference type="Proteomes" id="UP000034516">
    <property type="component" value="Unassembled WGS sequence"/>
</dbReference>
<gene>
    <name evidence="1" type="ORF">UV02_C0031G0005</name>
</gene>
<sequence>MSHNAKYIHIICTDPRIQKIYHGYLVENNCFGHFDSIQYENPILDFLNPDKVGGIIERIKLYQAMHGPDTVALFDHLDCGAYQKNGYVFNDFEHELAVHKENNEKVKEIIKSNLPDFEVTVKYVAIEKTGECRWLKG</sequence>
<proteinExistence type="predicted"/>
<organism evidence="1 2">
    <name type="scientific">Candidatus Kuenenbacteria bacterium GW2011_GWA2_42_15</name>
    <dbReference type="NCBI Taxonomy" id="1618677"/>
    <lineage>
        <taxon>Bacteria</taxon>
        <taxon>Candidatus Kueneniibacteriota</taxon>
    </lineage>
</organism>
<dbReference type="Pfam" id="PF20393">
    <property type="entry name" value="Pro_CA_2"/>
    <property type="match status" value="1"/>
</dbReference>
<dbReference type="InterPro" id="IPR046871">
    <property type="entry name" value="Pro_CA_2"/>
</dbReference>
<protein>
    <recommendedName>
        <fullName evidence="3">Carbonic anhydrase</fullName>
    </recommendedName>
</protein>
<dbReference type="EMBL" id="LCCW01000031">
    <property type="protein sequence ID" value="KKS41175.1"/>
    <property type="molecule type" value="Genomic_DNA"/>
</dbReference>
<name>A0A0G0YX51_9BACT</name>
<reference evidence="1 2" key="1">
    <citation type="journal article" date="2015" name="Nature">
        <title>rRNA introns, odd ribosomes, and small enigmatic genomes across a large radiation of phyla.</title>
        <authorList>
            <person name="Brown C.T."/>
            <person name="Hug L.A."/>
            <person name="Thomas B.C."/>
            <person name="Sharon I."/>
            <person name="Castelle C.J."/>
            <person name="Singh A."/>
            <person name="Wilkins M.J."/>
            <person name="Williams K.H."/>
            <person name="Banfield J.F."/>
        </authorList>
    </citation>
    <scope>NUCLEOTIDE SEQUENCE [LARGE SCALE GENOMIC DNA]</scope>
</reference>
<evidence type="ECO:0008006" key="3">
    <source>
        <dbReference type="Google" id="ProtNLM"/>
    </source>
</evidence>
<dbReference type="AlphaFoldDB" id="A0A0G0YX51"/>
<evidence type="ECO:0000313" key="2">
    <source>
        <dbReference type="Proteomes" id="UP000034516"/>
    </source>
</evidence>
<accession>A0A0G0YX51</accession>
<comment type="caution">
    <text evidence="1">The sequence shown here is derived from an EMBL/GenBank/DDBJ whole genome shotgun (WGS) entry which is preliminary data.</text>
</comment>
<evidence type="ECO:0000313" key="1">
    <source>
        <dbReference type="EMBL" id="KKS41175.1"/>
    </source>
</evidence>